<protein>
    <submittedName>
        <fullName evidence="3">Uncharacterized protein</fullName>
    </submittedName>
</protein>
<sequence>MSFSAGSAADQKKLSLPRQQSGNAPWVETNRSRRRCPQPRALAAAAANKKEMLEERRTPHLLPFVKADLTPLLSSLKRRKNAESTWSVR</sequence>
<dbReference type="Proteomes" id="UP000095287">
    <property type="component" value="Unplaced"/>
</dbReference>
<dbReference type="AlphaFoldDB" id="A0A1I8AF02"/>
<keyword evidence="2" id="KW-1185">Reference proteome</keyword>
<evidence type="ECO:0000256" key="1">
    <source>
        <dbReference type="SAM" id="MobiDB-lite"/>
    </source>
</evidence>
<reference evidence="3" key="1">
    <citation type="submission" date="2016-11" db="UniProtKB">
        <authorList>
            <consortium name="WormBaseParasite"/>
        </authorList>
    </citation>
    <scope>IDENTIFICATION</scope>
</reference>
<dbReference type="WBParaSite" id="L893_g4781.t1">
    <property type="protein sequence ID" value="L893_g4781.t1"/>
    <property type="gene ID" value="L893_g4781"/>
</dbReference>
<evidence type="ECO:0000313" key="3">
    <source>
        <dbReference type="WBParaSite" id="L893_g4781.t1"/>
    </source>
</evidence>
<proteinExistence type="predicted"/>
<organism evidence="2 3">
    <name type="scientific">Steinernema glaseri</name>
    <dbReference type="NCBI Taxonomy" id="37863"/>
    <lineage>
        <taxon>Eukaryota</taxon>
        <taxon>Metazoa</taxon>
        <taxon>Ecdysozoa</taxon>
        <taxon>Nematoda</taxon>
        <taxon>Chromadorea</taxon>
        <taxon>Rhabditida</taxon>
        <taxon>Tylenchina</taxon>
        <taxon>Panagrolaimomorpha</taxon>
        <taxon>Strongyloidoidea</taxon>
        <taxon>Steinernematidae</taxon>
        <taxon>Steinernema</taxon>
    </lineage>
</organism>
<feature type="region of interest" description="Disordered" evidence="1">
    <location>
        <begin position="1"/>
        <end position="40"/>
    </location>
</feature>
<evidence type="ECO:0000313" key="2">
    <source>
        <dbReference type="Proteomes" id="UP000095287"/>
    </source>
</evidence>
<accession>A0A1I8AF02</accession>
<name>A0A1I8AF02_9BILA</name>